<proteinExistence type="predicted"/>
<name>A0ABQ9ZLG8_9CRUS</name>
<accession>A0ABQ9ZLG8</accession>
<evidence type="ECO:0000313" key="1">
    <source>
        <dbReference type="EMBL" id="KAK4013496.1"/>
    </source>
</evidence>
<sequence>MPSANVFLVVDGYCTFAPKHRFSSIVSVLIRQKLNKWCLYQNFMLLFLYFAESHHQDSVVFSQKMNDVINSTVAIRTNESQKPKLTEDPEDRLVLLDSWIKKKTQVIISWPQDSTSSWNLDKYDKPVECDYRPAIMTNIVLVKSSLVNDSYPKARRSLNFQSDKTAEKRPLNNGDTVQVALSSEEIFFPGRQSVHFNPANTMSISRWNVLELSIIHTASRGTGRGHLV</sequence>
<dbReference type="Proteomes" id="UP001234178">
    <property type="component" value="Unassembled WGS sequence"/>
</dbReference>
<gene>
    <name evidence="1" type="ORF">OUZ56_026050</name>
</gene>
<protein>
    <submittedName>
        <fullName evidence="1">Uncharacterized protein</fullName>
    </submittedName>
</protein>
<reference evidence="1 2" key="1">
    <citation type="journal article" date="2023" name="Nucleic Acids Res.">
        <title>The hologenome of Daphnia magna reveals possible DNA methylation and microbiome-mediated evolution of the host genome.</title>
        <authorList>
            <person name="Chaturvedi A."/>
            <person name="Li X."/>
            <person name="Dhandapani V."/>
            <person name="Marshall H."/>
            <person name="Kissane S."/>
            <person name="Cuenca-Cambronero M."/>
            <person name="Asole G."/>
            <person name="Calvet F."/>
            <person name="Ruiz-Romero M."/>
            <person name="Marangio P."/>
            <person name="Guigo R."/>
            <person name="Rago D."/>
            <person name="Mirbahai L."/>
            <person name="Eastwood N."/>
            <person name="Colbourne J.K."/>
            <person name="Zhou J."/>
            <person name="Mallon E."/>
            <person name="Orsini L."/>
        </authorList>
    </citation>
    <scope>NUCLEOTIDE SEQUENCE [LARGE SCALE GENOMIC DNA]</scope>
    <source>
        <strain evidence="1">LRV0_1</strain>
    </source>
</reference>
<keyword evidence="2" id="KW-1185">Reference proteome</keyword>
<organism evidence="1 2">
    <name type="scientific">Daphnia magna</name>
    <dbReference type="NCBI Taxonomy" id="35525"/>
    <lineage>
        <taxon>Eukaryota</taxon>
        <taxon>Metazoa</taxon>
        <taxon>Ecdysozoa</taxon>
        <taxon>Arthropoda</taxon>
        <taxon>Crustacea</taxon>
        <taxon>Branchiopoda</taxon>
        <taxon>Diplostraca</taxon>
        <taxon>Cladocera</taxon>
        <taxon>Anomopoda</taxon>
        <taxon>Daphniidae</taxon>
        <taxon>Daphnia</taxon>
    </lineage>
</organism>
<evidence type="ECO:0000313" key="2">
    <source>
        <dbReference type="Proteomes" id="UP001234178"/>
    </source>
</evidence>
<comment type="caution">
    <text evidence="1">The sequence shown here is derived from an EMBL/GenBank/DDBJ whole genome shotgun (WGS) entry which is preliminary data.</text>
</comment>
<dbReference type="EMBL" id="JAOYFB010000004">
    <property type="protein sequence ID" value="KAK4013496.1"/>
    <property type="molecule type" value="Genomic_DNA"/>
</dbReference>